<keyword evidence="1" id="KW-0732">Signal</keyword>
<dbReference type="Proteomes" id="UP000594630">
    <property type="component" value="Chromosome"/>
</dbReference>
<feature type="signal peptide" evidence="1">
    <location>
        <begin position="1"/>
        <end position="19"/>
    </location>
</feature>
<evidence type="ECO:0000313" key="2">
    <source>
        <dbReference type="EMBL" id="QPH83945.1"/>
    </source>
</evidence>
<feature type="chain" id="PRO_5032557366" evidence="1">
    <location>
        <begin position="20"/>
        <end position="150"/>
    </location>
</feature>
<dbReference type="AlphaFoldDB" id="A0A7S9NDU5"/>
<sequence length="150" mass="16537">MKKVFLSLLIASLPLAVFGAAPMKVELENDHAAQDAFGVANGVKMIITSTYDGTLVVDYPNIIVNKGNADCTLIDTTATMEKIISGGVFNRAYSTQSEVQNAMLNHIVKENGKVKFKYSDEHRSEFLCRKRTKILEIIIPTNAGKYAFSF</sequence>
<evidence type="ECO:0000256" key="1">
    <source>
        <dbReference type="SAM" id="SignalP"/>
    </source>
</evidence>
<proteinExistence type="predicted"/>
<dbReference type="RefSeq" id="WP_107792763.1">
    <property type="nucleotide sequence ID" value="NZ_CP049274.1"/>
</dbReference>
<dbReference type="EMBL" id="CP049274">
    <property type="protein sequence ID" value="QPH83945.1"/>
    <property type="molecule type" value="Genomic_DNA"/>
</dbReference>
<organism evidence="2 3">
    <name type="scientific">Campylobacter concisus</name>
    <dbReference type="NCBI Taxonomy" id="199"/>
    <lineage>
        <taxon>Bacteria</taxon>
        <taxon>Pseudomonadati</taxon>
        <taxon>Campylobacterota</taxon>
        <taxon>Epsilonproteobacteria</taxon>
        <taxon>Campylobacterales</taxon>
        <taxon>Campylobacteraceae</taxon>
        <taxon>Campylobacter</taxon>
    </lineage>
</organism>
<protein>
    <submittedName>
        <fullName evidence="2">Uncharacterized protein</fullName>
    </submittedName>
</protein>
<reference evidence="2 3" key="1">
    <citation type="journal article" date="2018" name="Emerg. Microbes Infect.">
        <title>Genomic analysis of oral Campylobacter concisus strains identified a potential bacterial molecular marker associated with active Crohn's disease.</title>
        <authorList>
            <person name="Liu F."/>
            <person name="Ma R."/>
            <person name="Tay C.Y.A."/>
            <person name="Octavia S."/>
            <person name="Lan R."/>
            <person name="Chung H.K.L."/>
            <person name="Riordan S.M."/>
            <person name="Grimm M.C."/>
            <person name="Leong R.W."/>
            <person name="Tanaka M.M."/>
            <person name="Connor S."/>
            <person name="Zhang L."/>
        </authorList>
    </citation>
    <scope>NUCLEOTIDE SEQUENCE [LARGE SCALE GENOMIC DNA]</scope>
    <source>
        <strain evidence="2 3">P10CDO-S2</strain>
    </source>
</reference>
<accession>A0A7S9NDU5</accession>
<gene>
    <name evidence="2" type="ORF">CVT06_02085</name>
</gene>
<name>A0A7S9NDU5_9BACT</name>
<evidence type="ECO:0000313" key="3">
    <source>
        <dbReference type="Proteomes" id="UP000594630"/>
    </source>
</evidence>